<name>A0ABU0ALF4_9BACI</name>
<comment type="caution">
    <text evidence="5">The sequence shown here is derived from an EMBL/GenBank/DDBJ whole genome shotgun (WGS) entry which is preliminary data.</text>
</comment>
<evidence type="ECO:0000313" key="5">
    <source>
        <dbReference type="EMBL" id="MDQ0272098.1"/>
    </source>
</evidence>
<organism evidence="5 6">
    <name type="scientific">Cytobacillus purgationiresistens</name>
    <dbReference type="NCBI Taxonomy" id="863449"/>
    <lineage>
        <taxon>Bacteria</taxon>
        <taxon>Bacillati</taxon>
        <taxon>Bacillota</taxon>
        <taxon>Bacilli</taxon>
        <taxon>Bacillales</taxon>
        <taxon>Bacillaceae</taxon>
        <taxon>Cytobacillus</taxon>
    </lineage>
</organism>
<dbReference type="Gene3D" id="3.40.30.10">
    <property type="entry name" value="Glutaredoxin"/>
    <property type="match status" value="1"/>
</dbReference>
<evidence type="ECO:0000256" key="3">
    <source>
        <dbReference type="ARBA" id="ARBA00022559"/>
    </source>
</evidence>
<dbReference type="EMBL" id="JAUSUB010000020">
    <property type="protein sequence ID" value="MDQ0272098.1"/>
    <property type="molecule type" value="Genomic_DNA"/>
</dbReference>
<sequence>MVWIFPIYKKIDVRGNEAHPLFTYIESQKPFEGFNMNHPVTKLLMAILNEKYPHYLHGDSIKRNFTKFFIDKEGNVIERFESTTEPFEMESYIEHLL</sequence>
<dbReference type="InterPro" id="IPR000889">
    <property type="entry name" value="Glutathione_peroxidase"/>
</dbReference>
<protein>
    <recommendedName>
        <fullName evidence="2">Glutathione peroxidase homolog BsaA</fullName>
    </recommendedName>
</protein>
<proteinExistence type="inferred from homology"/>
<dbReference type="PROSITE" id="PS51355">
    <property type="entry name" value="GLUTATHIONE_PEROXID_3"/>
    <property type="match status" value="1"/>
</dbReference>
<evidence type="ECO:0000256" key="1">
    <source>
        <dbReference type="ARBA" id="ARBA00006926"/>
    </source>
</evidence>
<gene>
    <name evidence="5" type="ORF">J2S17_003990</name>
</gene>
<dbReference type="RefSeq" id="WP_307477413.1">
    <property type="nucleotide sequence ID" value="NZ_JAUSUB010000020.1"/>
</dbReference>
<evidence type="ECO:0000256" key="2">
    <source>
        <dbReference type="ARBA" id="ARBA00020077"/>
    </source>
</evidence>
<dbReference type="PANTHER" id="PTHR11592:SF78">
    <property type="entry name" value="GLUTATHIONE PEROXIDASE"/>
    <property type="match status" value="1"/>
</dbReference>
<dbReference type="InterPro" id="IPR036249">
    <property type="entry name" value="Thioredoxin-like_sf"/>
</dbReference>
<comment type="similarity">
    <text evidence="1">Belongs to the glutathione peroxidase family.</text>
</comment>
<keyword evidence="3 5" id="KW-0575">Peroxidase</keyword>
<dbReference type="Proteomes" id="UP001238088">
    <property type="component" value="Unassembled WGS sequence"/>
</dbReference>
<dbReference type="PANTHER" id="PTHR11592">
    <property type="entry name" value="GLUTATHIONE PEROXIDASE"/>
    <property type="match status" value="1"/>
</dbReference>
<keyword evidence="4" id="KW-0560">Oxidoreductase</keyword>
<dbReference type="GO" id="GO:0004601">
    <property type="term" value="F:peroxidase activity"/>
    <property type="evidence" value="ECO:0007669"/>
    <property type="project" value="UniProtKB-KW"/>
</dbReference>
<reference evidence="5 6" key="1">
    <citation type="submission" date="2023-07" db="EMBL/GenBank/DDBJ databases">
        <title>Genomic Encyclopedia of Type Strains, Phase IV (KMG-IV): sequencing the most valuable type-strain genomes for metagenomic binning, comparative biology and taxonomic classification.</title>
        <authorList>
            <person name="Goeker M."/>
        </authorList>
    </citation>
    <scope>NUCLEOTIDE SEQUENCE [LARGE SCALE GENOMIC DNA]</scope>
    <source>
        <strain evidence="5 6">DSM 23494</strain>
    </source>
</reference>
<keyword evidence="6" id="KW-1185">Reference proteome</keyword>
<evidence type="ECO:0000256" key="4">
    <source>
        <dbReference type="ARBA" id="ARBA00023002"/>
    </source>
</evidence>
<dbReference type="SUPFAM" id="SSF52833">
    <property type="entry name" value="Thioredoxin-like"/>
    <property type="match status" value="1"/>
</dbReference>
<evidence type="ECO:0000313" key="6">
    <source>
        <dbReference type="Proteomes" id="UP001238088"/>
    </source>
</evidence>
<accession>A0ABU0ALF4</accession>